<dbReference type="AlphaFoldDB" id="A0A078RZ61"/>
<comment type="caution">
    <text evidence="2">The sequence shown here is derived from an EMBL/GenBank/DDBJ whole genome shotgun (WGS) entry which is preliminary data.</text>
</comment>
<dbReference type="PATRIC" id="fig|1339349.3.peg.2684"/>
<dbReference type="SMART" id="SM00332">
    <property type="entry name" value="PP2Cc"/>
    <property type="match status" value="1"/>
</dbReference>
<dbReference type="EMBL" id="JNHN01000174">
    <property type="protein sequence ID" value="KDS50593.1"/>
    <property type="molecule type" value="Genomic_DNA"/>
</dbReference>
<dbReference type="Pfam" id="PF13672">
    <property type="entry name" value="PP2C_2"/>
    <property type="match status" value="1"/>
</dbReference>
<protein>
    <submittedName>
        <fullName evidence="2">Phosphatase 2C family protein</fullName>
    </submittedName>
</protein>
<sequence length="228" mass="25842">MIIYEYSNKGCRVENQDYISHGSLPDDGYVCILTDGMGGYSAGDEAAKTVAESIRAYIQNNYTQTNIPNIINEAITYSNDELMLKRLSIGAQRMGCVLALLVVTKEYAYIDWLGDSRVYMFRNGKEVYRTEDHSMINEMARSNTITADNIRKYSSVVTRSIMGEDNLKLESIVKIKIKPNDVFILCSDGVHRQLNIEKLIGYTDGLKEDYDIKSSDMSDNYSFIKLVI</sequence>
<name>A0A078RZ61_BACUN</name>
<gene>
    <name evidence="2" type="ORF">M094_1524</name>
</gene>
<dbReference type="SUPFAM" id="SSF81606">
    <property type="entry name" value="PP2C-like"/>
    <property type="match status" value="1"/>
</dbReference>
<dbReference type="InterPro" id="IPR036457">
    <property type="entry name" value="PPM-type-like_dom_sf"/>
</dbReference>
<reference evidence="2 3" key="1">
    <citation type="submission" date="2014-04" db="EMBL/GenBank/DDBJ databases">
        <authorList>
            <person name="Sears C."/>
            <person name="Carroll K."/>
            <person name="Sack B.R."/>
            <person name="Qadri F."/>
            <person name="Myers L.L."/>
            <person name="Chung G.-T."/>
            <person name="Escheverria P."/>
            <person name="Fraser C.M."/>
            <person name="Sadzewicz L."/>
            <person name="Shefchek K.A."/>
            <person name="Tallon L."/>
            <person name="Das S.P."/>
            <person name="Daugherty S."/>
            <person name="Mongodin E.F."/>
        </authorList>
    </citation>
    <scope>NUCLEOTIDE SEQUENCE [LARGE SCALE GENOMIC DNA]</scope>
    <source>
        <strain evidence="2 3">3978 T3 ii</strain>
    </source>
</reference>
<proteinExistence type="predicted"/>
<dbReference type="InterPro" id="IPR001932">
    <property type="entry name" value="PPM-type_phosphatase-like_dom"/>
</dbReference>
<evidence type="ECO:0000259" key="1">
    <source>
        <dbReference type="PROSITE" id="PS51746"/>
    </source>
</evidence>
<organism evidence="2 3">
    <name type="scientific">Bacteroides uniformis str. 3978 T3 ii</name>
    <dbReference type="NCBI Taxonomy" id="1339349"/>
    <lineage>
        <taxon>Bacteria</taxon>
        <taxon>Pseudomonadati</taxon>
        <taxon>Bacteroidota</taxon>
        <taxon>Bacteroidia</taxon>
        <taxon>Bacteroidales</taxon>
        <taxon>Bacteroidaceae</taxon>
        <taxon>Bacteroides</taxon>
    </lineage>
</organism>
<dbReference type="CDD" id="cd00143">
    <property type="entry name" value="PP2Cc"/>
    <property type="match status" value="1"/>
</dbReference>
<dbReference type="RefSeq" id="WP_005785836.1">
    <property type="nucleotide sequence ID" value="NZ_JNHN01000174.1"/>
</dbReference>
<accession>A0A078RZ61</accession>
<evidence type="ECO:0000313" key="2">
    <source>
        <dbReference type="EMBL" id="KDS50593.1"/>
    </source>
</evidence>
<dbReference type="PROSITE" id="PS51746">
    <property type="entry name" value="PPM_2"/>
    <property type="match status" value="1"/>
</dbReference>
<dbReference type="Gene3D" id="3.60.40.10">
    <property type="entry name" value="PPM-type phosphatase domain"/>
    <property type="match status" value="1"/>
</dbReference>
<dbReference type="SMART" id="SM00331">
    <property type="entry name" value="PP2C_SIG"/>
    <property type="match status" value="1"/>
</dbReference>
<dbReference type="Proteomes" id="UP000028013">
    <property type="component" value="Unassembled WGS sequence"/>
</dbReference>
<evidence type="ECO:0000313" key="3">
    <source>
        <dbReference type="Proteomes" id="UP000028013"/>
    </source>
</evidence>
<feature type="domain" description="PPM-type phosphatase" evidence="1">
    <location>
        <begin position="2"/>
        <end position="228"/>
    </location>
</feature>